<proteinExistence type="predicted"/>
<name>A0A2N8SPP2_STUST</name>
<evidence type="ECO:0000313" key="2">
    <source>
        <dbReference type="Proteomes" id="UP000235897"/>
    </source>
</evidence>
<dbReference type="Pfam" id="PF11739">
    <property type="entry name" value="YdbH-like"/>
    <property type="match status" value="1"/>
</dbReference>
<protein>
    <submittedName>
        <fullName evidence="1">Uncharacterized protein</fullName>
    </submittedName>
</protein>
<dbReference type="Proteomes" id="UP000235897">
    <property type="component" value="Unassembled WGS sequence"/>
</dbReference>
<dbReference type="EMBL" id="POUW01000006">
    <property type="protein sequence ID" value="PNG04453.1"/>
    <property type="molecule type" value="Genomic_DNA"/>
</dbReference>
<dbReference type="InterPro" id="IPR021730">
    <property type="entry name" value="YdbH"/>
</dbReference>
<dbReference type="RefSeq" id="WP_102847243.1">
    <property type="nucleotide sequence ID" value="NZ_JAMOIG010000037.1"/>
</dbReference>
<reference evidence="1 2" key="1">
    <citation type="submission" date="2018-01" db="EMBL/GenBank/DDBJ databases">
        <title>Denitrification phenotypes of diverse strains of Pseudomonas stutzeri.</title>
        <authorList>
            <person name="Milligan D.A."/>
            <person name="Bergaust L."/>
            <person name="Bakken L.R."/>
            <person name="Frostegard A."/>
        </authorList>
    </citation>
    <scope>NUCLEOTIDE SEQUENCE [LARGE SCALE GENOMIC DNA]</scope>
    <source>
        <strain evidence="1 2">28a3</strain>
    </source>
</reference>
<organism evidence="1 2">
    <name type="scientific">Stutzerimonas stutzeri</name>
    <name type="common">Pseudomonas stutzeri</name>
    <dbReference type="NCBI Taxonomy" id="316"/>
    <lineage>
        <taxon>Bacteria</taxon>
        <taxon>Pseudomonadati</taxon>
        <taxon>Pseudomonadota</taxon>
        <taxon>Gammaproteobacteria</taxon>
        <taxon>Pseudomonadales</taxon>
        <taxon>Pseudomonadaceae</taxon>
        <taxon>Stutzerimonas</taxon>
    </lineage>
</organism>
<dbReference type="AlphaFoldDB" id="A0A2N8SPP2"/>
<dbReference type="OrthoDB" id="9759996at2"/>
<gene>
    <name evidence="1" type="ORF">CXL00_16795</name>
</gene>
<evidence type="ECO:0000313" key="1">
    <source>
        <dbReference type="EMBL" id="PNG04453.1"/>
    </source>
</evidence>
<comment type="caution">
    <text evidence="1">The sequence shown here is derived from an EMBL/GenBank/DDBJ whole genome shotgun (WGS) entry which is preliminary data.</text>
</comment>
<sequence>MTRLRRTLLFTALGVLLTCLLLAFYAALRWDAFKDEQGIVAFDIDGLHLSTDGIALRQFVLKQERADGERLALVVDDLRLRLDSWWHPLPLGAVRVARASVEWQPANQTEPADGGTPSLPDRQQLQRWAGWIPRDGRIDSLTLDLPCASGRCSETGQVSWQRGGEAIFPAELHLDLLHGEHRLQLAVDLHEQAADTHIDLHVLLDGEPRLSMLNQITPGTGLTRWRGALSLSELPEAPWLLHWLADWLAYTPPALPELPEQMRIGGGWTLDIDTAAFLDDFSVQEGEWRISANLPAPWPVVGIGQVQGRLDLGARIETGIWIPTELAADLSLRPSAVRVADLPEPLRPSAVSLKIAPATADGVSPALPLTLQLEASGPSPFSLNSRVLVETRAPYLTTFSDTRLNLHSPTLSGPGFSMQGLEAKLRLDGTLSQQAAAIRFDKGSRITANGMTVAAEATASKLQAELAGTAMELSFADGRLEHFAAKGKPTLTIAELKQPALRPQAWRWSGTFAAQPSRVVLDGPLSNDAGLTLHMALNYDLATGTARLDAALPELFLRAGNPLAATLADWPRVLELNNGRLQGKAHIEVPASGPLAASASLTAKGVGGIYDRTELSGLDATLSLISQRDQLRLDVKELTVREVNPGFTFGPLHVVGEYLGPLDELARGRLAWREAEVRLLGGRLWLDPGAVDLAAASQRVDAHLRGLQLPLLLEAYPTEGLSGTGVIDGELQLQRSDAGISIEKGSLKAREPGGALQFRSAKIQALSQANPAMRLVTEALDDFHYALLASDVHYSADGKLDLGLRLQGRNPALEGGRPINFSINLQEDIPALLISLQLSDRVSETIQRRVQERLRSGTVTGP</sequence>
<accession>A0A2N8SPP2</accession>